<dbReference type="EMBL" id="JAYKBV010000002">
    <property type="protein sequence ID" value="MEB3039327.1"/>
    <property type="molecule type" value="Genomic_DNA"/>
</dbReference>
<dbReference type="RefSeq" id="WP_157453460.1">
    <property type="nucleotide sequence ID" value="NZ_CAURLY010000019.1"/>
</dbReference>
<evidence type="ECO:0000313" key="2">
    <source>
        <dbReference type="Proteomes" id="UP001324270"/>
    </source>
</evidence>
<protein>
    <submittedName>
        <fullName evidence="1">Uncharacterized protein</fullName>
    </submittedName>
</protein>
<proteinExistence type="predicted"/>
<sequence>MTEMKGNATFSVFITAELFKPTPYGEAAAQEYPPRIPFLRPTFLICLILMRC</sequence>
<keyword evidence="2" id="KW-1185">Reference proteome</keyword>
<accession>A0ABU5Y5X9</accession>
<comment type="caution">
    <text evidence="1">The sequence shown here is derived from an EMBL/GenBank/DDBJ whole genome shotgun (WGS) entry which is preliminary data.</text>
</comment>
<gene>
    <name evidence="1" type="ORF">VJJ49_01280</name>
</gene>
<reference evidence="1 2" key="1">
    <citation type="submission" date="2023-12" db="EMBL/GenBank/DDBJ databases">
        <title>Genomic sequences of Capnocytophaga and Parvimonas strains.</title>
        <authorList>
            <person name="Watt R.M."/>
            <person name="Wang M."/>
            <person name="Yang T."/>
            <person name="Tong W.M."/>
        </authorList>
    </citation>
    <scope>NUCLEOTIDE SEQUENCE [LARGE SCALE GENOMIC DNA]</scope>
    <source>
        <strain evidence="1 2">CCUG 13156</strain>
    </source>
</reference>
<evidence type="ECO:0000313" key="1">
    <source>
        <dbReference type="EMBL" id="MEB3039327.1"/>
    </source>
</evidence>
<dbReference type="Proteomes" id="UP001324270">
    <property type="component" value="Unassembled WGS sequence"/>
</dbReference>
<organism evidence="1 2">
    <name type="scientific">Capnocytophaga gingivalis</name>
    <dbReference type="NCBI Taxonomy" id="1017"/>
    <lineage>
        <taxon>Bacteria</taxon>
        <taxon>Pseudomonadati</taxon>
        <taxon>Bacteroidota</taxon>
        <taxon>Flavobacteriia</taxon>
        <taxon>Flavobacteriales</taxon>
        <taxon>Flavobacteriaceae</taxon>
        <taxon>Capnocytophaga</taxon>
    </lineage>
</organism>
<name>A0ABU5Y5X9_9FLAO</name>